<feature type="domain" description="Amidase" evidence="2">
    <location>
        <begin position="205"/>
        <end position="413"/>
    </location>
</feature>
<keyword evidence="5" id="KW-1185">Reference proteome</keyword>
<feature type="signal peptide" evidence="1">
    <location>
        <begin position="1"/>
        <end position="23"/>
    </location>
</feature>
<organism evidence="4 5">
    <name type="scientific">Microdochium bolleyi</name>
    <dbReference type="NCBI Taxonomy" id="196109"/>
    <lineage>
        <taxon>Eukaryota</taxon>
        <taxon>Fungi</taxon>
        <taxon>Dikarya</taxon>
        <taxon>Ascomycota</taxon>
        <taxon>Pezizomycotina</taxon>
        <taxon>Sordariomycetes</taxon>
        <taxon>Xylariomycetidae</taxon>
        <taxon>Xylariales</taxon>
        <taxon>Microdochiaceae</taxon>
        <taxon>Microdochium</taxon>
    </lineage>
</organism>
<proteinExistence type="predicted"/>
<dbReference type="InterPro" id="IPR058329">
    <property type="entry name" value="Arp1_N"/>
</dbReference>
<name>A0A136JA66_9PEZI</name>
<dbReference type="InParanoid" id="A0A136JA66"/>
<gene>
    <name evidence="4" type="ORF">Micbo1qcDRAFT_220582</name>
</gene>
<dbReference type="Proteomes" id="UP000070501">
    <property type="component" value="Unassembled WGS sequence"/>
</dbReference>
<evidence type="ECO:0000313" key="5">
    <source>
        <dbReference type="Proteomes" id="UP000070501"/>
    </source>
</evidence>
<protein>
    <submittedName>
        <fullName evidence="4">Amidase signature domain-containing protein</fullName>
    </submittedName>
</protein>
<dbReference type="InterPro" id="IPR036928">
    <property type="entry name" value="AS_sf"/>
</dbReference>
<dbReference type="SUPFAM" id="SSF75304">
    <property type="entry name" value="Amidase signature (AS) enzymes"/>
    <property type="match status" value="1"/>
</dbReference>
<reference evidence="5" key="1">
    <citation type="submission" date="2016-02" db="EMBL/GenBank/DDBJ databases">
        <title>Draft genome sequence of Microdochium bolleyi, a fungal endophyte of beachgrass.</title>
        <authorList>
            <consortium name="DOE Joint Genome Institute"/>
            <person name="David A.S."/>
            <person name="May G."/>
            <person name="Haridas S."/>
            <person name="Lim J."/>
            <person name="Wang M."/>
            <person name="Labutti K."/>
            <person name="Lipzen A."/>
            <person name="Barry K."/>
            <person name="Grigoriev I.V."/>
        </authorList>
    </citation>
    <scope>NUCLEOTIDE SEQUENCE [LARGE SCALE GENOMIC DNA]</scope>
    <source>
        <strain evidence="5">J235TASD1</strain>
    </source>
</reference>
<evidence type="ECO:0000313" key="4">
    <source>
        <dbReference type="EMBL" id="KXJ93986.1"/>
    </source>
</evidence>
<dbReference type="OrthoDB" id="5423360at2759"/>
<dbReference type="PANTHER" id="PTHR46310:SF7">
    <property type="entry name" value="AMIDASE 1"/>
    <property type="match status" value="1"/>
</dbReference>
<dbReference type="EMBL" id="KQ964247">
    <property type="protein sequence ID" value="KXJ93986.1"/>
    <property type="molecule type" value="Genomic_DNA"/>
</dbReference>
<dbReference type="Pfam" id="PF26053">
    <property type="entry name" value="DUF8016"/>
    <property type="match status" value="1"/>
</dbReference>
<accession>A0A136JA66</accession>
<feature type="domain" description="Scytalone dehydratase-like protein Arp1 N-terminal" evidence="3">
    <location>
        <begin position="56"/>
        <end position="159"/>
    </location>
</feature>
<evidence type="ECO:0000259" key="2">
    <source>
        <dbReference type="Pfam" id="PF01425"/>
    </source>
</evidence>
<dbReference type="PANTHER" id="PTHR46310">
    <property type="entry name" value="AMIDASE 1"/>
    <property type="match status" value="1"/>
</dbReference>
<dbReference type="STRING" id="196109.A0A136JA66"/>
<feature type="chain" id="PRO_5007293594" evidence="1">
    <location>
        <begin position="24"/>
        <end position="639"/>
    </location>
</feature>
<dbReference type="Gene3D" id="3.90.1300.10">
    <property type="entry name" value="Amidase signature (AS) domain"/>
    <property type="match status" value="1"/>
</dbReference>
<dbReference type="InterPro" id="IPR023631">
    <property type="entry name" value="Amidase_dom"/>
</dbReference>
<evidence type="ECO:0000256" key="1">
    <source>
        <dbReference type="SAM" id="SignalP"/>
    </source>
</evidence>
<dbReference type="AlphaFoldDB" id="A0A136JA66"/>
<dbReference type="Pfam" id="PF01425">
    <property type="entry name" value="Amidase"/>
    <property type="match status" value="1"/>
</dbReference>
<sequence>MPHSLWPSVKAVVALTLLAQCAAAKMTPMGLTMAINDIPYHVPVESVGKLSSCTGLQGMPGSYDLTPITIFDVHQANCSAETLSQFVADYLEKDDVFNEGFLQGVYLRNNDVNVTAPDITAHPSIACIKAITTAMLDVPAGPYVLSQSTGELYTPYRLYSDTMGAFHQGVIAAADGQHWIPLHSAIAGSSAVTVAVPSRLYYKPTADKPLAGVRLGVKDLYNIKGIKTGLGSRAYYAIHPEANNTAIAVQRLVDAGAIVIGKMKLSQFAAPENARDAIDYLMPFNPRGDGYQEVTSSSSGPASGMASYDWLDLALASDTGGSIRIPAEFNGLFGNRPSFDSVPLTGSVPLVPQFDTAGFLARDPKLWHAASKVMYSGLTTDYTKLPSKVVTYELPTADTPNLTEPQKLVVQFVAKVSKHLSATTSAYNLSTHWAETHPSGAPENYNVLLNITWPILAAQEQVRQIRGPLFEAYAAKYDGRVPFVNEWTNTSWNWASEFPDLIDEAVHNKTVFMDWWNTAALPNNTDSCSESVFLYVFNAAQPTYRTALPQGFSGIPLGLNTMFISPLAGNPDVVVPIGQVKYYSAISQHEEVLPVSVRLMAARGCDLMLLDLINELVDAGIVPQVKTGTSVHDGGIIYV</sequence>
<keyword evidence="1" id="KW-0732">Signal</keyword>
<evidence type="ECO:0000259" key="3">
    <source>
        <dbReference type="Pfam" id="PF26053"/>
    </source>
</evidence>